<evidence type="ECO:0000256" key="3">
    <source>
        <dbReference type="ARBA" id="ARBA00019589"/>
    </source>
</evidence>
<keyword evidence="6" id="KW-0732">Signal</keyword>
<comment type="caution">
    <text evidence="9">The sequence shown here is derived from an EMBL/GenBank/DDBJ whole genome shotgun (WGS) entry which is preliminary data.</text>
</comment>
<evidence type="ECO:0000256" key="7">
    <source>
        <dbReference type="ARBA" id="ARBA00023157"/>
    </source>
</evidence>
<evidence type="ECO:0000256" key="4">
    <source>
        <dbReference type="ARBA" id="ARBA00022448"/>
    </source>
</evidence>
<dbReference type="Proteomes" id="UP000887013">
    <property type="component" value="Unassembled WGS sequence"/>
</dbReference>
<evidence type="ECO:0000256" key="6">
    <source>
        <dbReference type="ARBA" id="ARBA00022729"/>
    </source>
</evidence>
<dbReference type="GO" id="GO:0005576">
    <property type="term" value="C:extracellular region"/>
    <property type="evidence" value="ECO:0007669"/>
    <property type="project" value="UniProtKB-SubCell"/>
</dbReference>
<dbReference type="Pfam" id="PF05281">
    <property type="entry name" value="Secretogranin_V"/>
    <property type="match status" value="1"/>
</dbReference>
<comment type="similarity">
    <text evidence="2">Belongs to the 7B2 family.</text>
</comment>
<dbReference type="AlphaFoldDB" id="A0A8X6PGR3"/>
<evidence type="ECO:0000313" key="10">
    <source>
        <dbReference type="Proteomes" id="UP000887013"/>
    </source>
</evidence>
<accession>A0A8X6PGR3</accession>
<proteinExistence type="inferred from homology"/>
<keyword evidence="10" id="KW-1185">Reference proteome</keyword>
<dbReference type="OrthoDB" id="9922675at2759"/>
<reference evidence="9" key="1">
    <citation type="submission" date="2020-08" db="EMBL/GenBank/DDBJ databases">
        <title>Multicomponent nature underlies the extraordinary mechanical properties of spider dragline silk.</title>
        <authorList>
            <person name="Kono N."/>
            <person name="Nakamura H."/>
            <person name="Mori M."/>
            <person name="Yoshida Y."/>
            <person name="Ohtoshi R."/>
            <person name="Malay A.D."/>
            <person name="Moran D.A.P."/>
            <person name="Tomita M."/>
            <person name="Numata K."/>
            <person name="Arakawa K."/>
        </authorList>
    </citation>
    <scope>NUCLEOTIDE SEQUENCE</scope>
</reference>
<keyword evidence="5" id="KW-0964">Secreted</keyword>
<sequence length="300" mass="33424">MKIEQNAFIDQRTRNKGLNDNFVLDQVEATRTIEDMPSLTKFLGCLSLLLLISNAYGFSQLDSIADSLLRDVMSQMGGPEAALGHPGLDGFVDYPNIASNSGSPQLSELKDYPERSFEARRDAILGRESIRDQEYLEHSNLYGKQSMQGGAGEGFQRLKPDGSIKNVHIVKTDALLPSYCTPVNPCPLGYVADDGCLEEFENTAAFSREYQQHQDCICDSEHMFDCPGATRENEIDTLARSFENEGLTDSRLNRFLQDMEIQGDHKIVAKKFFSNKPANPYLEGEKLPVIAKKAPKSSIK</sequence>
<evidence type="ECO:0000313" key="9">
    <source>
        <dbReference type="EMBL" id="GFT67240.1"/>
    </source>
</evidence>
<dbReference type="GO" id="GO:0007218">
    <property type="term" value="P:neuropeptide signaling pathway"/>
    <property type="evidence" value="ECO:0007669"/>
    <property type="project" value="InterPro"/>
</dbReference>
<name>A0A8X6PGR3_NEPPI</name>
<dbReference type="PANTHER" id="PTHR12738">
    <property type="entry name" value="NEUROENDOCRINE PROTEIN 7B2"/>
    <property type="match status" value="1"/>
</dbReference>
<evidence type="ECO:0000256" key="1">
    <source>
        <dbReference type="ARBA" id="ARBA00004613"/>
    </source>
</evidence>
<gene>
    <name evidence="9" type="ORF">NPIL_254291</name>
</gene>
<keyword evidence="4" id="KW-0813">Transport</keyword>
<dbReference type="GO" id="GO:0030234">
    <property type="term" value="F:enzyme regulator activity"/>
    <property type="evidence" value="ECO:0007669"/>
    <property type="project" value="TreeGrafter"/>
</dbReference>
<keyword evidence="8" id="KW-0143">Chaperone</keyword>
<evidence type="ECO:0000256" key="8">
    <source>
        <dbReference type="ARBA" id="ARBA00023186"/>
    </source>
</evidence>
<organism evidence="9 10">
    <name type="scientific">Nephila pilipes</name>
    <name type="common">Giant wood spider</name>
    <name type="synonym">Nephila maculata</name>
    <dbReference type="NCBI Taxonomy" id="299642"/>
    <lineage>
        <taxon>Eukaryota</taxon>
        <taxon>Metazoa</taxon>
        <taxon>Ecdysozoa</taxon>
        <taxon>Arthropoda</taxon>
        <taxon>Chelicerata</taxon>
        <taxon>Arachnida</taxon>
        <taxon>Araneae</taxon>
        <taxon>Araneomorphae</taxon>
        <taxon>Entelegynae</taxon>
        <taxon>Araneoidea</taxon>
        <taxon>Nephilidae</taxon>
        <taxon>Nephila</taxon>
    </lineage>
</organism>
<dbReference type="InterPro" id="IPR007945">
    <property type="entry name" value="Secretogranin_V"/>
</dbReference>
<dbReference type="GO" id="GO:0030141">
    <property type="term" value="C:secretory granule"/>
    <property type="evidence" value="ECO:0007669"/>
    <property type="project" value="InterPro"/>
</dbReference>
<protein>
    <recommendedName>
        <fullName evidence="3">Neuroendocrine protein 7B2</fullName>
    </recommendedName>
</protein>
<evidence type="ECO:0000256" key="2">
    <source>
        <dbReference type="ARBA" id="ARBA00006348"/>
    </source>
</evidence>
<evidence type="ECO:0000256" key="5">
    <source>
        <dbReference type="ARBA" id="ARBA00022525"/>
    </source>
</evidence>
<dbReference type="PANTHER" id="PTHR12738:SF0">
    <property type="entry name" value="NEUROENDOCRINE PROTEIN 7B2"/>
    <property type="match status" value="1"/>
</dbReference>
<dbReference type="EMBL" id="BMAW01020282">
    <property type="protein sequence ID" value="GFT67240.1"/>
    <property type="molecule type" value="Genomic_DNA"/>
</dbReference>
<keyword evidence="7" id="KW-1015">Disulfide bond</keyword>
<dbReference type="GO" id="GO:0046883">
    <property type="term" value="P:regulation of hormone secretion"/>
    <property type="evidence" value="ECO:0007669"/>
    <property type="project" value="TreeGrafter"/>
</dbReference>
<comment type="subcellular location">
    <subcellularLocation>
        <location evidence="1">Secreted</location>
    </subcellularLocation>
</comment>